<dbReference type="RefSeq" id="WP_378998724.1">
    <property type="nucleotide sequence ID" value="NZ_JBHSMT010000027.1"/>
</dbReference>
<dbReference type="PANTHER" id="PTHR43135">
    <property type="entry name" value="ALPHA-D-RIBOSE 1-METHYLPHOSPHONATE 5-TRIPHOSPHATE DIPHOSPHATASE"/>
    <property type="match status" value="1"/>
</dbReference>
<evidence type="ECO:0000313" key="2">
    <source>
        <dbReference type="EMBL" id="MFC5475432.1"/>
    </source>
</evidence>
<accession>A0ABW0MEQ7</accession>
<sequence length="462" mass="49913">MKVFVSLATSVLFFCSPAFAQTPQPSVMTAFVAVNLLPMDTDRILPNQTVLVENGKITAIGASLTIPKNARIIDGHGSAFLSPGLADMHVHSDTADELKVYLANGVTTVLNMGGASAGFMDQVRPKANRGTIAAPHVYAGFVVDGSARYGNFIVTTADEARSLVRLLKTNGYDFIKVYNDLSPVAFQALIEEGRIQHLPVIGHGVTQVGLERQLDAGQLLVAHSEEFFYTTFSHPDKDNEGGSGQTDKAPDRAEIPAAIAFIKRNHAFVTADLITYATIASQWGKPAVAERYLHIPEMRYLSPSGRLRWKAESYPKRQGDLSARVEFLKYFTKQMAQADVSLVAGTDAPTIPGLVPGFSLHDALRTLEDAGLSRFQALSTATRVPGELIHRSAPDAESFGTIKVGNRADLILSAKNPLQDLSALRAPLGVMANGNWYAESELHALLEQVAAKYDGAFIPPIR</sequence>
<comment type="caution">
    <text evidence="2">The sequence shown here is derived from an EMBL/GenBank/DDBJ whole genome shotgun (WGS) entry which is preliminary data.</text>
</comment>
<dbReference type="InterPro" id="IPR051781">
    <property type="entry name" value="Metallo-dep_Hydrolase"/>
</dbReference>
<dbReference type="Gene3D" id="2.30.40.10">
    <property type="entry name" value="Urease, subunit C, domain 1"/>
    <property type="match status" value="1"/>
</dbReference>
<dbReference type="InterPro" id="IPR032466">
    <property type="entry name" value="Metal_Hydrolase"/>
</dbReference>
<dbReference type="Gene3D" id="1.20.58.520">
    <property type="entry name" value="Amidohydrolase"/>
    <property type="match status" value="1"/>
</dbReference>
<feature type="chain" id="PRO_5046399617" description="Amidohydrolase" evidence="1">
    <location>
        <begin position="21"/>
        <end position="462"/>
    </location>
</feature>
<dbReference type="Gene3D" id="3.40.50.10910">
    <property type="entry name" value="Amidohydrolase"/>
    <property type="match status" value="1"/>
</dbReference>
<dbReference type="SUPFAM" id="SSF51338">
    <property type="entry name" value="Composite domain of metallo-dependent hydrolases"/>
    <property type="match status" value="2"/>
</dbReference>
<keyword evidence="3" id="KW-1185">Reference proteome</keyword>
<dbReference type="PANTHER" id="PTHR43135:SF3">
    <property type="entry name" value="ALPHA-D-RIBOSE 1-METHYLPHOSPHONATE 5-TRIPHOSPHATE DIPHOSPHATASE"/>
    <property type="match status" value="1"/>
</dbReference>
<evidence type="ECO:0000256" key="1">
    <source>
        <dbReference type="SAM" id="SignalP"/>
    </source>
</evidence>
<name>A0ABW0MEQ7_9BURK</name>
<gene>
    <name evidence="2" type="ORF">ACFPM8_15840</name>
</gene>
<keyword evidence="1" id="KW-0732">Signal</keyword>
<protein>
    <recommendedName>
        <fullName evidence="4">Amidohydrolase</fullName>
    </recommendedName>
</protein>
<dbReference type="InterPro" id="IPR011059">
    <property type="entry name" value="Metal-dep_hydrolase_composite"/>
</dbReference>
<dbReference type="Proteomes" id="UP001596045">
    <property type="component" value="Unassembled WGS sequence"/>
</dbReference>
<organism evidence="2 3">
    <name type="scientific">Paraherbaspirillum soli</name>
    <dbReference type="NCBI Taxonomy" id="631222"/>
    <lineage>
        <taxon>Bacteria</taxon>
        <taxon>Pseudomonadati</taxon>
        <taxon>Pseudomonadota</taxon>
        <taxon>Betaproteobacteria</taxon>
        <taxon>Burkholderiales</taxon>
        <taxon>Oxalobacteraceae</taxon>
        <taxon>Paraherbaspirillum</taxon>
    </lineage>
</organism>
<feature type="signal peptide" evidence="1">
    <location>
        <begin position="1"/>
        <end position="20"/>
    </location>
</feature>
<dbReference type="SUPFAM" id="SSF51556">
    <property type="entry name" value="Metallo-dependent hydrolases"/>
    <property type="match status" value="1"/>
</dbReference>
<reference evidence="3" key="1">
    <citation type="journal article" date="2019" name="Int. J. Syst. Evol. Microbiol.">
        <title>The Global Catalogue of Microorganisms (GCM) 10K type strain sequencing project: providing services to taxonomists for standard genome sequencing and annotation.</title>
        <authorList>
            <consortium name="The Broad Institute Genomics Platform"/>
            <consortium name="The Broad Institute Genome Sequencing Center for Infectious Disease"/>
            <person name="Wu L."/>
            <person name="Ma J."/>
        </authorList>
    </citation>
    <scope>NUCLEOTIDE SEQUENCE [LARGE SCALE GENOMIC DNA]</scope>
    <source>
        <strain evidence="3">JCM 17066</strain>
    </source>
</reference>
<evidence type="ECO:0000313" key="3">
    <source>
        <dbReference type="Proteomes" id="UP001596045"/>
    </source>
</evidence>
<evidence type="ECO:0008006" key="4">
    <source>
        <dbReference type="Google" id="ProtNLM"/>
    </source>
</evidence>
<dbReference type="EMBL" id="JBHSMT010000027">
    <property type="protein sequence ID" value="MFC5475432.1"/>
    <property type="molecule type" value="Genomic_DNA"/>
</dbReference>
<dbReference type="Gene3D" id="3.30.110.90">
    <property type="entry name" value="Amidohydrolase"/>
    <property type="match status" value="1"/>
</dbReference>
<proteinExistence type="predicted"/>